<keyword evidence="2" id="KW-1185">Reference proteome</keyword>
<protein>
    <submittedName>
        <fullName evidence="1">Uncharacterized protein</fullName>
    </submittedName>
</protein>
<sequence length="212" mass="23101">MSSLRRPFATALHGASSARVTQSLPAHLSSSMSVAVTAQEYEALTIPPIFDIFDAPVRLRESSALVRRAPTTICVAALKRNSEKSHNAASNFTRAHHFSSLPPPIVFDGPARPAHLLPRALENSRKMRQCISLSPNRQAHTPPSLFISTSEPVYEIFDGPSRITHYRYPTSPSQSSSRPYVCLTLGISGAFGWLAMKDQLNDQSQQGTGTSS</sequence>
<name>A0A9P7D1Z9_9AGAM</name>
<proteinExistence type="predicted"/>
<dbReference type="OrthoDB" id="3168922at2759"/>
<dbReference type="Proteomes" id="UP000714275">
    <property type="component" value="Unassembled WGS sequence"/>
</dbReference>
<accession>A0A9P7D1Z9</accession>
<dbReference type="AlphaFoldDB" id="A0A9P7D1Z9"/>
<organism evidence="1 2">
    <name type="scientific">Suillus placidus</name>
    <dbReference type="NCBI Taxonomy" id="48579"/>
    <lineage>
        <taxon>Eukaryota</taxon>
        <taxon>Fungi</taxon>
        <taxon>Dikarya</taxon>
        <taxon>Basidiomycota</taxon>
        <taxon>Agaricomycotina</taxon>
        <taxon>Agaricomycetes</taxon>
        <taxon>Agaricomycetidae</taxon>
        <taxon>Boletales</taxon>
        <taxon>Suillineae</taxon>
        <taxon>Suillaceae</taxon>
        <taxon>Suillus</taxon>
    </lineage>
</organism>
<evidence type="ECO:0000313" key="2">
    <source>
        <dbReference type="Proteomes" id="UP000714275"/>
    </source>
</evidence>
<comment type="caution">
    <text evidence="1">The sequence shown here is derived from an EMBL/GenBank/DDBJ whole genome shotgun (WGS) entry which is preliminary data.</text>
</comment>
<reference evidence="1" key="1">
    <citation type="journal article" date="2020" name="New Phytol.">
        <title>Comparative genomics reveals dynamic genome evolution in host specialist ectomycorrhizal fungi.</title>
        <authorList>
            <person name="Lofgren L.A."/>
            <person name="Nguyen N.H."/>
            <person name="Vilgalys R."/>
            <person name="Ruytinx J."/>
            <person name="Liao H.L."/>
            <person name="Branco S."/>
            <person name="Kuo A."/>
            <person name="LaButti K."/>
            <person name="Lipzen A."/>
            <person name="Andreopoulos W."/>
            <person name="Pangilinan J."/>
            <person name="Riley R."/>
            <person name="Hundley H."/>
            <person name="Na H."/>
            <person name="Barry K."/>
            <person name="Grigoriev I.V."/>
            <person name="Stajich J.E."/>
            <person name="Kennedy P.G."/>
        </authorList>
    </citation>
    <scope>NUCLEOTIDE SEQUENCE</scope>
    <source>
        <strain evidence="1">DOB743</strain>
    </source>
</reference>
<dbReference type="EMBL" id="JABBWD010000026">
    <property type="protein sequence ID" value="KAG1776549.1"/>
    <property type="molecule type" value="Genomic_DNA"/>
</dbReference>
<gene>
    <name evidence="1" type="ORF">EV702DRAFT_339306</name>
</gene>
<evidence type="ECO:0000313" key="1">
    <source>
        <dbReference type="EMBL" id="KAG1776549.1"/>
    </source>
</evidence>